<name>A0A4R6IGG6_9SPHI</name>
<sequence>MKRIIYLIVVSIGLLTSCKKQELVETTVYEKIQPADPKYSFFKVVNLSAGSPAVNYFLDGTKSSGLYSTTGVEGGVVFNGLFPSTGYAVTTPGNHTLSAKLTTAAVPVADRGLEVFTSPYNMAPGKYYTIVTGGVYNTTSKKIESSLVFEDTKIALDTSKIFIRFANLYTGSPNVDLIQTFGGVSTKIATNVAFGKTSDFASMPNPGKANVYSITNSATGAVVASFTTAITLVKGTAVTLYLRGVAGNATYPPAFTFWTTFY</sequence>
<dbReference type="Proteomes" id="UP000295499">
    <property type="component" value="Unassembled WGS sequence"/>
</dbReference>
<dbReference type="OrthoDB" id="9792011at2"/>
<protein>
    <submittedName>
        <fullName evidence="2">Uncharacterized protein DUF4397</fullName>
    </submittedName>
</protein>
<keyword evidence="3" id="KW-1185">Reference proteome</keyword>
<dbReference type="RefSeq" id="WP_133558294.1">
    <property type="nucleotide sequence ID" value="NZ_SNWM01000005.1"/>
</dbReference>
<proteinExistence type="predicted"/>
<evidence type="ECO:0000313" key="3">
    <source>
        <dbReference type="Proteomes" id="UP000295499"/>
    </source>
</evidence>
<gene>
    <name evidence="2" type="ORF">CLV32_3803</name>
</gene>
<dbReference type="InterPro" id="IPR025510">
    <property type="entry name" value="DUF4397"/>
</dbReference>
<dbReference type="PROSITE" id="PS51257">
    <property type="entry name" value="PROKAR_LIPOPROTEIN"/>
    <property type="match status" value="1"/>
</dbReference>
<dbReference type="EMBL" id="SNWM01000005">
    <property type="protein sequence ID" value="TDO20045.1"/>
    <property type="molecule type" value="Genomic_DNA"/>
</dbReference>
<dbReference type="AlphaFoldDB" id="A0A4R6IGG6"/>
<reference evidence="2 3" key="1">
    <citation type="submission" date="2019-03" db="EMBL/GenBank/DDBJ databases">
        <title>Genomic Encyclopedia of Archaeal and Bacterial Type Strains, Phase II (KMG-II): from individual species to whole genera.</title>
        <authorList>
            <person name="Goeker M."/>
        </authorList>
    </citation>
    <scope>NUCLEOTIDE SEQUENCE [LARGE SCALE GENOMIC DNA]</scope>
    <source>
        <strain evidence="2 3">DSM 19034</strain>
    </source>
</reference>
<evidence type="ECO:0000313" key="2">
    <source>
        <dbReference type="EMBL" id="TDO20045.1"/>
    </source>
</evidence>
<comment type="caution">
    <text evidence="2">The sequence shown here is derived from an EMBL/GenBank/DDBJ whole genome shotgun (WGS) entry which is preliminary data.</text>
</comment>
<dbReference type="Pfam" id="PF14344">
    <property type="entry name" value="DUF4397"/>
    <property type="match status" value="1"/>
</dbReference>
<evidence type="ECO:0000259" key="1">
    <source>
        <dbReference type="Pfam" id="PF14344"/>
    </source>
</evidence>
<feature type="domain" description="DUF4397" evidence="1">
    <location>
        <begin position="43"/>
        <end position="177"/>
    </location>
</feature>
<accession>A0A4R6IGG6</accession>
<organism evidence="2 3">
    <name type="scientific">Pedobacter duraquae</name>
    <dbReference type="NCBI Taxonomy" id="425511"/>
    <lineage>
        <taxon>Bacteria</taxon>
        <taxon>Pseudomonadati</taxon>
        <taxon>Bacteroidota</taxon>
        <taxon>Sphingobacteriia</taxon>
        <taxon>Sphingobacteriales</taxon>
        <taxon>Sphingobacteriaceae</taxon>
        <taxon>Pedobacter</taxon>
    </lineage>
</organism>